<dbReference type="Proteomes" id="UP001152797">
    <property type="component" value="Unassembled WGS sequence"/>
</dbReference>
<feature type="region of interest" description="Disordered" evidence="3">
    <location>
        <begin position="1031"/>
        <end position="1331"/>
    </location>
</feature>
<feature type="region of interest" description="Disordered" evidence="3">
    <location>
        <begin position="700"/>
        <end position="729"/>
    </location>
</feature>
<comment type="caution">
    <text evidence="5">The sequence shown here is derived from an EMBL/GenBank/DDBJ whole genome shotgun (WGS) entry which is preliminary data.</text>
</comment>
<reference evidence="6" key="2">
    <citation type="submission" date="2024-04" db="EMBL/GenBank/DDBJ databases">
        <authorList>
            <person name="Chen Y."/>
            <person name="Shah S."/>
            <person name="Dougan E. K."/>
            <person name="Thang M."/>
            <person name="Chan C."/>
        </authorList>
    </citation>
    <scope>NUCLEOTIDE SEQUENCE [LARGE SCALE GENOMIC DNA]</scope>
</reference>
<evidence type="ECO:0000313" key="7">
    <source>
        <dbReference type="EMBL" id="CAL4789625.1"/>
    </source>
</evidence>
<keyword evidence="4" id="KW-0472">Membrane</keyword>
<feature type="compositionally biased region" description="Low complexity" evidence="3">
    <location>
        <begin position="700"/>
        <end position="727"/>
    </location>
</feature>
<accession>A0A9P1D272</accession>
<sequence length="1812" mass="196097">MDEALRVVWPEGKSHAERQRLIWSGGRAKLNVSGGAGPVGFALMLEDSCRIWVKLLMDEALRVIWPEGEEPFWGRAKLNVSGGAGLVGFALKMLEDSCRIWVKLLMDEALRVIWMKRCRWYGLRGRAMLNLNGRSGPVGFALKKLEDSCRIWVKLLMDEALRVIWPEGEEALQVIWPEGKSHAEPLRLIWERAILNLNERSGPVGFALKRLAHFCQIWVKLLMDEALRVIWPEGKSHARGRAKLNVSGGAGPVGFALKPEGKSHAEPQRLIWPEGKSHAEPQRLIWPEGKSHAEPLRLIWGRAMLNLNSGAGPVGFALKMLEHSCRICVLLLKDEALRVIWPEGKSHAEPQRLIWMLEHFCRICVMLLMDEALRVLWPEGKSHAEPQRLILPAGFALNWSLLAENDGPSARAGHAAAFAKNQVLWIFGGKDEAVLSDIWLFHEAAKAWTSSGIAEVFSAAPSARKEHVAVTDGNGDLWIHGGQDDTVFFNDLWKLSTNRWTLVSNGSVPSRSSHVGVWDSLNGALWIHGGFDGVLRQDIWKFEAERGRWFSITDDYNRPSARAHHVAALDAMNGVIWIHGGYDESLLGDLWKFDTRTYAWNLISTGGPSARAHHVAVWDTLNQALWIHGGFDGMACQDMWRFEQLTSTWNTVAQSGPSARYDHVAAWDGIHSMILVHGGYDQGFRRDLWKFEVPLVTSTSTETKTSMTSSQTTTSMTRSTTSTSTASIPPAFGTATEELPSDVLALILALSVLGVALCLVAFYWYRKRQKSRAVVPVPPPLPPPLPPHEPPPPSPGSPQLRVNMQVLVPPPSPQQPPPKPEQSRTAAFPAYVPLSIPEPHQLPICAPKCCAPNAPPLDQVEASVKQRKAWDAAAHSVASTTTKALTLRCMPCCDAVGIAPAVRDLARTDPEGFVGVCLCRDLWRFDTATSEWSLMAVDGPTAWAYHVAAWDPTKLALWIHGGFDGMACEDLWRFDTASSTWVLIYQGGPSARFNHIAAWDVTSASFWLHGGYVENGPLQRDLWRFDVTSTSSSMSTSSTASSSVTTSSSSSTRSTSSSETSSTTVTSSSSSSGTATTTTTRSSSSTSSTSTRSSTSATVTTTTSSTISQSATSSSSTRTTTSSSTLSTTSTLTSTGTSTSSTSATVTTTSTSTISQSTSSSSSTRTKTSSSTLSSTSTQTSTGTSTSSTSATITATISTTTSQSTSSSTRSRTLTSSSTLSSTSTQTSTETSTSSTSATLTTTTSSTTTTSTQTSTGTSTSSTSATATTTTSTTTSQSTSSSTRSRTTSSSSTLSTTSTQTSTGTSTSSTSVTVSRTSSSSQSSTGTVSTSSTFSITETTSSFTTSSKTLTTATTSTSTSTLGSLRAEDWTLLMILCPIMGVLVLGLSIMVVVMACWARKRRRRFVIPTSPAPPPPPCPPPEPPTVWSLWVTNTQLLQVPAPSPRIARILHHFDPWPLGLLNLPDLTTCIGEVHPRHKELRLPEAPEAPQAPLHLCIDIDLPMPRVEAPGLEPRASPTQSTPALQTPATVAVASKTWLPGTGAVRHAASFRASQKPPRLQRHVVFASEPSFVDLPKQVERGQNGQNGQRAVVVSVQPSPLLNVRSRPTTEAPSVQRSSAFREQERLRCKCFLHRGQPAQTQTLTIFWLPNLPTATRASGASQTVERQLPLSEFLPEAPVSSQYRVPHGSVPELQLARTQDNRSRHSVASPDVFGKRLISLSLASASSPVTVQICPDPTCLSQKPTEPQWPKSQEPRIPRGITAPPVLQTPAENLGPKGATKCARGSRGQRLRQRTTSSRERAFYIPSLETER</sequence>
<dbReference type="InterPro" id="IPR015915">
    <property type="entry name" value="Kelch-typ_b-propeller"/>
</dbReference>
<dbReference type="SUPFAM" id="SSF50965">
    <property type="entry name" value="Galactose oxidase, central domain"/>
    <property type="match status" value="1"/>
</dbReference>
<keyword evidence="1" id="KW-0880">Kelch repeat</keyword>
<evidence type="ECO:0000256" key="3">
    <source>
        <dbReference type="SAM" id="MobiDB-lite"/>
    </source>
</evidence>
<dbReference type="PANTHER" id="PTHR46093">
    <property type="entry name" value="ACYL-COA-BINDING DOMAIN-CONTAINING PROTEIN 5"/>
    <property type="match status" value="1"/>
</dbReference>
<reference evidence="5" key="1">
    <citation type="submission" date="2022-10" db="EMBL/GenBank/DDBJ databases">
        <authorList>
            <person name="Chen Y."/>
            <person name="Dougan E. K."/>
            <person name="Chan C."/>
            <person name="Rhodes N."/>
            <person name="Thang M."/>
        </authorList>
    </citation>
    <scope>NUCLEOTIDE SEQUENCE</scope>
</reference>
<feature type="region of interest" description="Disordered" evidence="3">
    <location>
        <begin position="1741"/>
        <end position="1812"/>
    </location>
</feature>
<dbReference type="InterPro" id="IPR011043">
    <property type="entry name" value="Gal_Oxase/kelch_b-propeller"/>
</dbReference>
<dbReference type="EMBL" id="CAMXCT030003083">
    <property type="protein sequence ID" value="CAL4789625.1"/>
    <property type="molecule type" value="Genomic_DNA"/>
</dbReference>
<dbReference type="EMBL" id="CAMXCT020003083">
    <property type="protein sequence ID" value="CAL1155688.1"/>
    <property type="molecule type" value="Genomic_DNA"/>
</dbReference>
<gene>
    <name evidence="5" type="ORF">C1SCF055_LOCUS28277</name>
</gene>
<feature type="transmembrane region" description="Helical" evidence="4">
    <location>
        <begin position="743"/>
        <end position="765"/>
    </location>
</feature>
<dbReference type="OrthoDB" id="10251809at2759"/>
<dbReference type="Pfam" id="PF24681">
    <property type="entry name" value="Kelch_KLHDC2_KLHL20_DRC7"/>
    <property type="match status" value="2"/>
</dbReference>
<evidence type="ECO:0000256" key="2">
    <source>
        <dbReference type="ARBA" id="ARBA00022737"/>
    </source>
</evidence>
<organism evidence="5">
    <name type="scientific">Cladocopium goreaui</name>
    <dbReference type="NCBI Taxonomy" id="2562237"/>
    <lineage>
        <taxon>Eukaryota</taxon>
        <taxon>Sar</taxon>
        <taxon>Alveolata</taxon>
        <taxon>Dinophyceae</taxon>
        <taxon>Suessiales</taxon>
        <taxon>Symbiodiniaceae</taxon>
        <taxon>Cladocopium</taxon>
    </lineage>
</organism>
<evidence type="ECO:0000256" key="4">
    <source>
        <dbReference type="SAM" id="Phobius"/>
    </source>
</evidence>
<keyword evidence="4" id="KW-1133">Transmembrane helix</keyword>
<dbReference type="SUPFAM" id="SSF117281">
    <property type="entry name" value="Kelch motif"/>
    <property type="match status" value="1"/>
</dbReference>
<dbReference type="Gene3D" id="2.120.10.80">
    <property type="entry name" value="Kelch-type beta propeller"/>
    <property type="match status" value="3"/>
</dbReference>
<name>A0A9P1D272_9DINO</name>
<proteinExistence type="predicted"/>
<protein>
    <submittedName>
        <fullName evidence="7">Rab9 effector protein with kelch motifs</fullName>
    </submittedName>
</protein>
<evidence type="ECO:0000313" key="6">
    <source>
        <dbReference type="EMBL" id="CAL1155688.1"/>
    </source>
</evidence>
<feature type="transmembrane region" description="Helical" evidence="4">
    <location>
        <begin position="1370"/>
        <end position="1395"/>
    </location>
</feature>
<keyword evidence="8" id="KW-1185">Reference proteome</keyword>
<evidence type="ECO:0000256" key="1">
    <source>
        <dbReference type="ARBA" id="ARBA00022441"/>
    </source>
</evidence>
<keyword evidence="2" id="KW-0677">Repeat</keyword>
<dbReference type="PANTHER" id="PTHR46093:SF18">
    <property type="entry name" value="FIBRONECTIN TYPE-III DOMAIN-CONTAINING PROTEIN"/>
    <property type="match status" value="1"/>
</dbReference>
<evidence type="ECO:0000313" key="5">
    <source>
        <dbReference type="EMBL" id="CAI4002313.1"/>
    </source>
</evidence>
<evidence type="ECO:0000313" key="8">
    <source>
        <dbReference type="Proteomes" id="UP001152797"/>
    </source>
</evidence>
<dbReference type="EMBL" id="CAMXCT010003083">
    <property type="protein sequence ID" value="CAI4002313.1"/>
    <property type="molecule type" value="Genomic_DNA"/>
</dbReference>
<keyword evidence="4" id="KW-0812">Transmembrane</keyword>